<dbReference type="SUPFAM" id="SSF56112">
    <property type="entry name" value="Protein kinase-like (PK-like)"/>
    <property type="match status" value="1"/>
</dbReference>
<reference evidence="1 2" key="1">
    <citation type="submission" date="2015-07" db="EMBL/GenBank/DDBJ databases">
        <authorList>
            <person name="Noorani M."/>
        </authorList>
    </citation>
    <scope>NUCLEOTIDE SEQUENCE [LARGE SCALE GENOMIC DNA]</scope>
    <source>
        <strain evidence="1">BBA 69670</strain>
    </source>
</reference>
<evidence type="ECO:0000313" key="1">
    <source>
        <dbReference type="EMBL" id="CUA78453.1"/>
    </source>
</evidence>
<dbReference type="InterPro" id="IPR011009">
    <property type="entry name" value="Kinase-like_dom_sf"/>
</dbReference>
<dbReference type="Proteomes" id="UP000044841">
    <property type="component" value="Unassembled WGS sequence"/>
</dbReference>
<dbReference type="AlphaFoldDB" id="A0A0K6GIP4"/>
<organism evidence="1 2">
    <name type="scientific">Rhizoctonia solani</name>
    <dbReference type="NCBI Taxonomy" id="456999"/>
    <lineage>
        <taxon>Eukaryota</taxon>
        <taxon>Fungi</taxon>
        <taxon>Dikarya</taxon>
        <taxon>Basidiomycota</taxon>
        <taxon>Agaricomycotina</taxon>
        <taxon>Agaricomycetes</taxon>
        <taxon>Cantharellales</taxon>
        <taxon>Ceratobasidiaceae</taxon>
        <taxon>Rhizoctonia</taxon>
    </lineage>
</organism>
<dbReference type="EMBL" id="CYGV01002022">
    <property type="protein sequence ID" value="CUA78453.1"/>
    <property type="molecule type" value="Genomic_DNA"/>
</dbReference>
<gene>
    <name evidence="1" type="ORF">RSOLAG22IIIB_07091</name>
</gene>
<dbReference type="Gene3D" id="1.10.510.10">
    <property type="entry name" value="Transferase(Phosphotransferase) domain 1"/>
    <property type="match status" value="1"/>
</dbReference>
<keyword evidence="2" id="KW-1185">Reference proteome</keyword>
<proteinExistence type="predicted"/>
<evidence type="ECO:0000313" key="2">
    <source>
        <dbReference type="Proteomes" id="UP000044841"/>
    </source>
</evidence>
<sequence length="594" mass="67764">MAEPIPEEKFTLLVVMEGENPYRKAFLINVPPQYKFGQVEDIIQEVYYRKRQISIYDLELYRGNVPREQVANIQLSDEAFLLADQQIASEWPSKSDVREGLVHIIVRAKYTHRTTTPPSPETEFDQFIASFKSAQLTFVQSASKLTSSSAAQPRKFRAQQTGPDYINIGRPAQKSWLPIVLYHPVFGRFLRRLRSNDPIDPDIYAYTRDHFIVSQELYEEDITRSNSKATSRDKVTRESLHRLLGDALQKIRVNGVEADGVITGPDASCLVIMEMKNEIGLGSSDPSIQAAESYMRYWSDDLVARWRDWCCCPSILIGIAGPWMCILGGIFLDRPAVQPLTDFVWVGDDPARPSGLDYVARMFDSLSQARNELDEYYEHNQPPSSGEDTGRPFPYLTRYTDSTGQVVKFAYRKALCPGNPEKAIFLAETDKDSKRIIVKFVQNYNAHAHELLAEKGLAPQLLYDGTKYPEEQPGPEHTMIVMEFIQGENYELFSKHSRLPRSAFDDIKAAVDLLHSHDYVFGDLRPPNVMVLQDSNGKPTGKAMLIDFDWCGKHGEGRYPLRMNLTLGFHSDVRYGDVMYKQHDIHMIKKLDAR</sequence>
<accession>A0A0K6GIP4</accession>
<name>A0A0K6GIP4_9AGAM</name>
<protein>
    <submittedName>
        <fullName evidence="1">Sorting nexin-25 [Homo sapiens]</fullName>
    </submittedName>
</protein>